<dbReference type="PROSITE" id="PS50991">
    <property type="entry name" value="PYR_CT"/>
    <property type="match status" value="1"/>
</dbReference>
<accession>A0ABD1ALM1</accession>
<keyword evidence="4" id="KW-1185">Reference proteome</keyword>
<dbReference type="InterPro" id="IPR000891">
    <property type="entry name" value="PYR_CT"/>
</dbReference>
<dbReference type="AlphaFoldDB" id="A0ABD1ALM1"/>
<reference evidence="3 4" key="1">
    <citation type="submission" date="2024-04" db="EMBL/GenBank/DDBJ databases">
        <title>Genome assembly C_amara_ONT_v2.</title>
        <authorList>
            <person name="Yant L."/>
            <person name="Moore C."/>
            <person name="Slenker M."/>
        </authorList>
    </citation>
    <scope>NUCLEOTIDE SEQUENCE [LARGE SCALE GENOMIC DNA]</scope>
    <source>
        <tissue evidence="3">Leaf</tissue>
    </source>
</reference>
<dbReference type="GO" id="GO:0046912">
    <property type="term" value="F:acyltransferase activity, acyl groups converted into alkyl on transfer"/>
    <property type="evidence" value="ECO:0007669"/>
    <property type="project" value="UniProtKB-ARBA"/>
</dbReference>
<feature type="domain" description="Pyruvate carboxyltransferase" evidence="2">
    <location>
        <begin position="1"/>
        <end position="136"/>
    </location>
</feature>
<name>A0ABD1ALM1_CARAN</name>
<keyword evidence="1" id="KW-0808">Transferase</keyword>
<sequence length="136" mass="14446">MAMSSIRFAKSLGFIDIQFGCEDGGRTEKEFLCKIMGEAIKEGATTVGFADTVGINIPQEIGELVAYIKANIPGIEDAVLAIHCHNDLGLATANAIAAVCAGVRHVEVTINGIGERSGNTPLEEFVMVLKCRGVYM</sequence>
<dbReference type="PANTHER" id="PTHR10277">
    <property type="entry name" value="HOMOCITRATE SYNTHASE-RELATED"/>
    <property type="match status" value="1"/>
</dbReference>
<evidence type="ECO:0000256" key="1">
    <source>
        <dbReference type="ARBA" id="ARBA00022679"/>
    </source>
</evidence>
<dbReference type="Gene3D" id="3.20.20.70">
    <property type="entry name" value="Aldolase class I"/>
    <property type="match status" value="1"/>
</dbReference>
<evidence type="ECO:0000313" key="4">
    <source>
        <dbReference type="Proteomes" id="UP001558713"/>
    </source>
</evidence>
<dbReference type="InterPro" id="IPR013785">
    <property type="entry name" value="Aldolase_TIM"/>
</dbReference>
<dbReference type="GO" id="GO:0043436">
    <property type="term" value="P:oxoacid metabolic process"/>
    <property type="evidence" value="ECO:0007669"/>
    <property type="project" value="UniProtKB-ARBA"/>
</dbReference>
<organism evidence="3 4">
    <name type="scientific">Cardamine amara subsp. amara</name>
    <dbReference type="NCBI Taxonomy" id="228776"/>
    <lineage>
        <taxon>Eukaryota</taxon>
        <taxon>Viridiplantae</taxon>
        <taxon>Streptophyta</taxon>
        <taxon>Embryophyta</taxon>
        <taxon>Tracheophyta</taxon>
        <taxon>Spermatophyta</taxon>
        <taxon>Magnoliopsida</taxon>
        <taxon>eudicotyledons</taxon>
        <taxon>Gunneridae</taxon>
        <taxon>Pentapetalae</taxon>
        <taxon>rosids</taxon>
        <taxon>malvids</taxon>
        <taxon>Brassicales</taxon>
        <taxon>Brassicaceae</taxon>
        <taxon>Cardamineae</taxon>
        <taxon>Cardamine</taxon>
    </lineage>
</organism>
<dbReference type="InterPro" id="IPR002034">
    <property type="entry name" value="AIPM/Hcit_synth_CS"/>
</dbReference>
<proteinExistence type="predicted"/>
<gene>
    <name evidence="3" type="ORF">V5N11_011400</name>
</gene>
<evidence type="ECO:0000259" key="2">
    <source>
        <dbReference type="PROSITE" id="PS50991"/>
    </source>
</evidence>
<dbReference type="Proteomes" id="UP001558713">
    <property type="component" value="Unassembled WGS sequence"/>
</dbReference>
<dbReference type="SUPFAM" id="SSF51569">
    <property type="entry name" value="Aldolase"/>
    <property type="match status" value="1"/>
</dbReference>
<evidence type="ECO:0000313" key="3">
    <source>
        <dbReference type="EMBL" id="KAL1204204.1"/>
    </source>
</evidence>
<protein>
    <submittedName>
        <fullName evidence="3">Methylthioalkylmalate synthase 3</fullName>
    </submittedName>
</protein>
<dbReference type="PROSITE" id="PS00816">
    <property type="entry name" value="AIPM_HOMOCIT_SYNTH_2"/>
    <property type="match status" value="1"/>
</dbReference>
<dbReference type="PANTHER" id="PTHR10277:SF67">
    <property type="entry name" value="PYRUVATE CARBOXYLTRANSFERASE DOMAIN-CONTAINING PROTEIN"/>
    <property type="match status" value="1"/>
</dbReference>
<dbReference type="InterPro" id="IPR050073">
    <property type="entry name" value="2-IPM_HCS-like"/>
</dbReference>
<dbReference type="Pfam" id="PF00682">
    <property type="entry name" value="HMGL-like"/>
    <property type="match status" value="1"/>
</dbReference>
<dbReference type="EMBL" id="JBANAX010000544">
    <property type="protein sequence ID" value="KAL1204204.1"/>
    <property type="molecule type" value="Genomic_DNA"/>
</dbReference>
<comment type="caution">
    <text evidence="3">The sequence shown here is derived from an EMBL/GenBank/DDBJ whole genome shotgun (WGS) entry which is preliminary data.</text>
</comment>